<gene>
    <name evidence="1" type="ORF">L596_026422</name>
</gene>
<name>A0A4U5M1B5_STECR</name>
<proteinExistence type="predicted"/>
<keyword evidence="2" id="KW-1185">Reference proteome</keyword>
<reference evidence="1 2" key="2">
    <citation type="journal article" date="2019" name="G3 (Bethesda)">
        <title>Hybrid Assembly of the Genome of the Entomopathogenic Nematode Steinernema carpocapsae Identifies the X-Chromosome.</title>
        <authorList>
            <person name="Serra L."/>
            <person name="Macchietto M."/>
            <person name="Macias-Munoz A."/>
            <person name="McGill C.J."/>
            <person name="Rodriguez I.M."/>
            <person name="Rodriguez B."/>
            <person name="Murad R."/>
            <person name="Mortazavi A."/>
        </authorList>
    </citation>
    <scope>NUCLEOTIDE SEQUENCE [LARGE SCALE GENOMIC DNA]</scope>
    <source>
        <strain evidence="1 2">ALL</strain>
    </source>
</reference>
<accession>A0A4U5M1B5</accession>
<protein>
    <submittedName>
        <fullName evidence="1">Uncharacterized protein</fullName>
    </submittedName>
</protein>
<sequence length="95" mass="11108">MNSNLYLRAICDFTNQIWTPGICGNASNLATWMQGLDRMPIDRELLNLIFEKFLESNMYLGCMKGVLEFREHVLENLQPDLQIQHKEQCLMDKIT</sequence>
<dbReference type="AlphaFoldDB" id="A0A4U5M1B5"/>
<evidence type="ECO:0000313" key="2">
    <source>
        <dbReference type="Proteomes" id="UP000298663"/>
    </source>
</evidence>
<reference evidence="1 2" key="1">
    <citation type="journal article" date="2015" name="Genome Biol.">
        <title>Comparative genomics of Steinernema reveals deeply conserved gene regulatory networks.</title>
        <authorList>
            <person name="Dillman A.R."/>
            <person name="Macchietto M."/>
            <person name="Porter C.F."/>
            <person name="Rogers A."/>
            <person name="Williams B."/>
            <person name="Antoshechkin I."/>
            <person name="Lee M.M."/>
            <person name="Goodwin Z."/>
            <person name="Lu X."/>
            <person name="Lewis E.E."/>
            <person name="Goodrich-Blair H."/>
            <person name="Stock S.P."/>
            <person name="Adams B.J."/>
            <person name="Sternberg P.W."/>
            <person name="Mortazavi A."/>
        </authorList>
    </citation>
    <scope>NUCLEOTIDE SEQUENCE [LARGE SCALE GENOMIC DNA]</scope>
    <source>
        <strain evidence="1 2">ALL</strain>
    </source>
</reference>
<organism evidence="1 2">
    <name type="scientific">Steinernema carpocapsae</name>
    <name type="common">Entomopathogenic nematode</name>
    <dbReference type="NCBI Taxonomy" id="34508"/>
    <lineage>
        <taxon>Eukaryota</taxon>
        <taxon>Metazoa</taxon>
        <taxon>Ecdysozoa</taxon>
        <taxon>Nematoda</taxon>
        <taxon>Chromadorea</taxon>
        <taxon>Rhabditida</taxon>
        <taxon>Tylenchina</taxon>
        <taxon>Panagrolaimomorpha</taxon>
        <taxon>Strongyloidoidea</taxon>
        <taxon>Steinernematidae</taxon>
        <taxon>Steinernema</taxon>
    </lineage>
</organism>
<dbReference type="EMBL" id="AZBU02000010">
    <property type="protein sequence ID" value="TKR62466.1"/>
    <property type="molecule type" value="Genomic_DNA"/>
</dbReference>
<evidence type="ECO:0000313" key="1">
    <source>
        <dbReference type="EMBL" id="TKR62466.1"/>
    </source>
</evidence>
<dbReference type="Proteomes" id="UP000298663">
    <property type="component" value="Unassembled WGS sequence"/>
</dbReference>
<comment type="caution">
    <text evidence="1">The sequence shown here is derived from an EMBL/GenBank/DDBJ whole genome shotgun (WGS) entry which is preliminary data.</text>
</comment>